<gene>
    <name evidence="2" type="ORF">RM764_43360</name>
</gene>
<protein>
    <submittedName>
        <fullName evidence="2">Uncharacterized protein</fullName>
    </submittedName>
</protein>
<dbReference type="EMBL" id="JAVREY010000123">
    <property type="protein sequence ID" value="MDT0469699.1"/>
    <property type="molecule type" value="Genomic_DNA"/>
</dbReference>
<accession>A0ABU2U8Y3</accession>
<evidence type="ECO:0000256" key="1">
    <source>
        <dbReference type="SAM" id="MobiDB-lite"/>
    </source>
</evidence>
<dbReference type="RefSeq" id="WP_311701124.1">
    <property type="nucleotide sequence ID" value="NZ_JAVREY010000123.1"/>
</dbReference>
<dbReference type="Proteomes" id="UP001183809">
    <property type="component" value="Unassembled WGS sequence"/>
</dbReference>
<keyword evidence="3" id="KW-1185">Reference proteome</keyword>
<comment type="caution">
    <text evidence="2">The sequence shown here is derived from an EMBL/GenBank/DDBJ whole genome shotgun (WGS) entry which is preliminary data.</text>
</comment>
<name>A0ABU2U8Y3_9ACTN</name>
<evidence type="ECO:0000313" key="2">
    <source>
        <dbReference type="EMBL" id="MDT0469699.1"/>
    </source>
</evidence>
<organism evidence="2 3">
    <name type="scientific">Streptomyces gibsoniae</name>
    <dbReference type="NCBI Taxonomy" id="3075529"/>
    <lineage>
        <taxon>Bacteria</taxon>
        <taxon>Bacillati</taxon>
        <taxon>Actinomycetota</taxon>
        <taxon>Actinomycetes</taxon>
        <taxon>Kitasatosporales</taxon>
        <taxon>Streptomycetaceae</taxon>
        <taxon>Streptomyces</taxon>
    </lineage>
</organism>
<feature type="region of interest" description="Disordered" evidence="1">
    <location>
        <begin position="1"/>
        <end position="37"/>
    </location>
</feature>
<proteinExistence type="predicted"/>
<evidence type="ECO:0000313" key="3">
    <source>
        <dbReference type="Proteomes" id="UP001183809"/>
    </source>
</evidence>
<sequence length="118" mass="12525">MSRSAVGALRRTVRRNQPNKPVLRRANGTTHGRGGEPVELERLALVPVMGGEGAVGVDVQAQEDDPDVRPGHLEGVVRELDDLALVVGDELAELDRWSGACNPADVDVPENGDERAGA</sequence>
<reference evidence="3" key="1">
    <citation type="submission" date="2023-07" db="EMBL/GenBank/DDBJ databases">
        <title>30 novel species of actinomycetes from the DSMZ collection.</title>
        <authorList>
            <person name="Nouioui I."/>
        </authorList>
    </citation>
    <scope>NUCLEOTIDE SEQUENCE [LARGE SCALE GENOMIC DNA]</scope>
    <source>
        <strain evidence="3">DSM 41699</strain>
    </source>
</reference>